<evidence type="ECO:0000256" key="1">
    <source>
        <dbReference type="SAM" id="MobiDB-lite"/>
    </source>
</evidence>
<evidence type="ECO:0000256" key="2">
    <source>
        <dbReference type="SAM" id="SignalP"/>
    </source>
</evidence>
<accession>A0ABW7G8C9</accession>
<reference evidence="3 4" key="1">
    <citation type="submission" date="2024-09" db="EMBL/GenBank/DDBJ databases">
        <title>Novel species of the genus Pelomonas and Roseateles isolated from streams.</title>
        <authorList>
            <person name="Lu H."/>
        </authorList>
    </citation>
    <scope>NUCLEOTIDE SEQUENCE [LARGE SCALE GENOMIC DNA]</scope>
    <source>
        <strain evidence="3 4">BYS96W</strain>
    </source>
</reference>
<proteinExistence type="predicted"/>
<keyword evidence="2" id="KW-0732">Signal</keyword>
<dbReference type="EMBL" id="JBIGIA010000011">
    <property type="protein sequence ID" value="MFG6458124.1"/>
    <property type="molecule type" value="Genomic_DNA"/>
</dbReference>
<dbReference type="Proteomes" id="UP001606305">
    <property type="component" value="Unassembled WGS sequence"/>
</dbReference>
<protein>
    <submittedName>
        <fullName evidence="3">Uncharacterized protein</fullName>
    </submittedName>
</protein>
<comment type="caution">
    <text evidence="3">The sequence shown here is derived from an EMBL/GenBank/DDBJ whole genome shotgun (WGS) entry which is preliminary data.</text>
</comment>
<dbReference type="RefSeq" id="WP_394488981.1">
    <property type="nucleotide sequence ID" value="NZ_JBIGIA010000011.1"/>
</dbReference>
<sequence length="219" mass="23068">MKRRTSLALLSLPLWLPLLSVAAPPAVPLVVELRWVDSSLPPAAQAGVRDGAVVVGTAGAVSPRGPGVVTSTAMATPPPAQRLFVLNGQRAAMRLTTREPLQWVDAVVTLDIDGAAPAAASRRLHAQPRQGERRVTQAFSVTPTWPGGRAPVRVAFDVEDGDNAFQSTLDLPLDRWQTVARTGGSAPASRGTVSSRDAAGQPERELQLRVSVNPGSADR</sequence>
<feature type="chain" id="PRO_5046637883" evidence="2">
    <location>
        <begin position="23"/>
        <end position="219"/>
    </location>
</feature>
<evidence type="ECO:0000313" key="3">
    <source>
        <dbReference type="EMBL" id="MFG6458124.1"/>
    </source>
</evidence>
<keyword evidence="4" id="KW-1185">Reference proteome</keyword>
<organism evidence="3 4">
    <name type="scientific">Pelomonas nitida</name>
    <dbReference type="NCBI Taxonomy" id="3299027"/>
    <lineage>
        <taxon>Bacteria</taxon>
        <taxon>Pseudomonadati</taxon>
        <taxon>Pseudomonadota</taxon>
        <taxon>Betaproteobacteria</taxon>
        <taxon>Burkholderiales</taxon>
        <taxon>Sphaerotilaceae</taxon>
        <taxon>Roseateles</taxon>
    </lineage>
</organism>
<evidence type="ECO:0000313" key="4">
    <source>
        <dbReference type="Proteomes" id="UP001606305"/>
    </source>
</evidence>
<feature type="region of interest" description="Disordered" evidence="1">
    <location>
        <begin position="181"/>
        <end position="219"/>
    </location>
</feature>
<feature type="signal peptide" evidence="2">
    <location>
        <begin position="1"/>
        <end position="22"/>
    </location>
</feature>
<name>A0ABW7G8C9_9BURK</name>
<gene>
    <name evidence="3" type="ORF">ACG00X_14890</name>
</gene>